<organism evidence="2 3">
    <name type="scientific">Leptospira fainei serovar Hurstbridge str. BUT 6</name>
    <dbReference type="NCBI Taxonomy" id="1193011"/>
    <lineage>
        <taxon>Bacteria</taxon>
        <taxon>Pseudomonadati</taxon>
        <taxon>Spirochaetota</taxon>
        <taxon>Spirochaetia</taxon>
        <taxon>Leptospirales</taxon>
        <taxon>Leptospiraceae</taxon>
        <taxon>Leptospira</taxon>
    </lineage>
</organism>
<keyword evidence="3" id="KW-1185">Reference proteome</keyword>
<sequence length="115" mass="13110">MQEGLLNPKKYLFGALLVSLVFLILFQFGPDLNFGFWKGVASSLLLSFFSYSIRFYILLKNSTGALNAQLGTNVLFFFIQIACLFTFLWMGEREGFIIGFFIAHFANILILVFAR</sequence>
<keyword evidence="1" id="KW-0472">Membrane</keyword>
<accession>S3V4I6</accession>
<keyword evidence="1" id="KW-0812">Transmembrane</keyword>
<feature type="transmembrane region" description="Helical" evidence="1">
    <location>
        <begin position="70"/>
        <end position="90"/>
    </location>
</feature>
<feature type="transmembrane region" description="Helical" evidence="1">
    <location>
        <begin position="12"/>
        <end position="29"/>
    </location>
</feature>
<dbReference type="OrthoDB" id="331586at2"/>
<keyword evidence="1" id="KW-1133">Transmembrane helix</keyword>
<evidence type="ECO:0000256" key="1">
    <source>
        <dbReference type="SAM" id="Phobius"/>
    </source>
</evidence>
<dbReference type="STRING" id="1193011.LEP1GSC058_1305"/>
<feature type="transmembrane region" description="Helical" evidence="1">
    <location>
        <begin position="35"/>
        <end position="58"/>
    </location>
</feature>
<protein>
    <submittedName>
        <fullName evidence="2">Uncharacterized protein</fullName>
    </submittedName>
</protein>
<dbReference type="AlphaFoldDB" id="S3V4I6"/>
<evidence type="ECO:0000313" key="2">
    <source>
        <dbReference type="EMBL" id="EPG76358.1"/>
    </source>
</evidence>
<comment type="caution">
    <text evidence="2">The sequence shown here is derived from an EMBL/GenBank/DDBJ whole genome shotgun (WGS) entry which is preliminary data.</text>
</comment>
<gene>
    <name evidence="2" type="ORF">LEP1GSC058_1305</name>
</gene>
<reference evidence="2" key="1">
    <citation type="submission" date="2013-04" db="EMBL/GenBank/DDBJ databases">
        <authorList>
            <person name="Harkins D.M."/>
            <person name="Durkin A.S."/>
            <person name="Selengut J.D."/>
            <person name="Sanka R."/>
            <person name="DePew J."/>
            <person name="Purushe J."/>
            <person name="Ahmed A."/>
            <person name="van der Linden H."/>
            <person name="Goris M.G.A."/>
            <person name="Hartskeerl R.A."/>
            <person name="Vinetz J.M."/>
            <person name="Sutton G.G."/>
            <person name="Nelson W.C."/>
            <person name="Fouts D.E."/>
        </authorList>
    </citation>
    <scope>NUCLEOTIDE SEQUENCE [LARGE SCALE GENOMIC DNA]</scope>
    <source>
        <strain evidence="2">BUT 6</strain>
    </source>
</reference>
<name>S3V4I6_9LEPT</name>
<proteinExistence type="predicted"/>
<dbReference type="EMBL" id="AKWZ02000001">
    <property type="protein sequence ID" value="EPG76358.1"/>
    <property type="molecule type" value="Genomic_DNA"/>
</dbReference>
<dbReference type="RefSeq" id="WP_016547630.1">
    <property type="nucleotide sequence ID" value="NZ_AKWZ02000001.1"/>
</dbReference>
<feature type="transmembrane region" description="Helical" evidence="1">
    <location>
        <begin position="96"/>
        <end position="114"/>
    </location>
</feature>
<evidence type="ECO:0000313" key="3">
    <source>
        <dbReference type="Proteomes" id="UP000014540"/>
    </source>
</evidence>
<dbReference type="Proteomes" id="UP000014540">
    <property type="component" value="Unassembled WGS sequence"/>
</dbReference>